<evidence type="ECO:0000256" key="2">
    <source>
        <dbReference type="SAM" id="MobiDB-lite"/>
    </source>
</evidence>
<keyword evidence="1" id="KW-0175">Coiled coil</keyword>
<protein>
    <submittedName>
        <fullName evidence="3">Uncharacterized protein</fullName>
    </submittedName>
</protein>
<dbReference type="Proteomes" id="UP000297716">
    <property type="component" value="Unassembled WGS sequence"/>
</dbReference>
<reference evidence="3 4" key="1">
    <citation type="submission" date="2019-03" db="EMBL/GenBank/DDBJ databases">
        <title>Draft genome sequence of Xylaria hypoxylon DSM 108379, a ubiquitous saprotrophic-parasitic fungi on hardwood.</title>
        <authorList>
            <person name="Buettner E."/>
            <person name="Leonhardt S."/>
            <person name="Gebauer A.M."/>
            <person name="Liers C."/>
            <person name="Hofrichter M."/>
            <person name="Kellner H."/>
        </authorList>
    </citation>
    <scope>NUCLEOTIDE SEQUENCE [LARGE SCALE GENOMIC DNA]</scope>
    <source>
        <strain evidence="3 4">DSM 108379</strain>
    </source>
</reference>
<gene>
    <name evidence="3" type="ORF">E0Z10_g4178</name>
</gene>
<sequence length="496" mass="55860">MKRQQSFQDKPSKRRCPAQQLAMEAQGNQPQVNQWPSNSGQPWGYFPQQPTQQHYYYNTDNSSNNTTAFLPNNCYGATGEFASMQYAPIQYTPPMQYCPMQFTPAQLPPAQLPSAQLPSARLARVQITPEQIKAFSSHLNMTGGGDYTSNNILPPHPTHVPNYPVDRNITTQNIQPNISQFCPIPQPQYQFEAPQQRLEPRRPFRCSVDMPGMPTGINATYNPPIGGNIPGKVPIHIPEHYRPGSVAPAIKRNPSKSQDTYGVDLTTLHRPQPIVDLTTLSRPEPTVDLTTTGRSKPTPQNEERTNTVSQFQNPPGSRENQQGKTNHLQRKTPDPYDGLGPIVDWLKVEKQHEIESEKERIEKEREEAERLAQATQWSGDQSEYPAECYEHLRLPGCEFRAQAICVGSPRPEWLRAKGRLVVYAVRRPNSDGVEFKLVKSGSSVKEVMESPEILFRDISLSGRFSDMDELKVAQWSRYLLAAVPGTADSLTMWAKA</sequence>
<feature type="region of interest" description="Disordered" evidence="2">
    <location>
        <begin position="274"/>
        <end position="340"/>
    </location>
</feature>
<dbReference type="AlphaFoldDB" id="A0A4Z0Z1G7"/>
<feature type="compositionally biased region" description="Polar residues" evidence="2">
    <location>
        <begin position="288"/>
        <end position="326"/>
    </location>
</feature>
<evidence type="ECO:0000313" key="4">
    <source>
        <dbReference type="Proteomes" id="UP000297716"/>
    </source>
</evidence>
<evidence type="ECO:0000313" key="3">
    <source>
        <dbReference type="EMBL" id="TGJ84593.1"/>
    </source>
</evidence>
<dbReference type="EMBL" id="SKBN01000064">
    <property type="protein sequence ID" value="TGJ84593.1"/>
    <property type="molecule type" value="Genomic_DNA"/>
</dbReference>
<dbReference type="OrthoDB" id="4771922at2759"/>
<comment type="caution">
    <text evidence="3">The sequence shown here is derived from an EMBL/GenBank/DDBJ whole genome shotgun (WGS) entry which is preliminary data.</text>
</comment>
<organism evidence="3 4">
    <name type="scientific">Xylaria hypoxylon</name>
    <dbReference type="NCBI Taxonomy" id="37992"/>
    <lineage>
        <taxon>Eukaryota</taxon>
        <taxon>Fungi</taxon>
        <taxon>Dikarya</taxon>
        <taxon>Ascomycota</taxon>
        <taxon>Pezizomycotina</taxon>
        <taxon>Sordariomycetes</taxon>
        <taxon>Xylariomycetidae</taxon>
        <taxon>Xylariales</taxon>
        <taxon>Xylariaceae</taxon>
        <taxon>Xylaria</taxon>
    </lineage>
</organism>
<dbReference type="STRING" id="37992.A0A4Z0Z1G7"/>
<accession>A0A4Z0Z1G7</accession>
<feature type="coiled-coil region" evidence="1">
    <location>
        <begin position="347"/>
        <end position="378"/>
    </location>
</feature>
<evidence type="ECO:0000256" key="1">
    <source>
        <dbReference type="SAM" id="Coils"/>
    </source>
</evidence>
<name>A0A4Z0Z1G7_9PEZI</name>
<proteinExistence type="predicted"/>
<keyword evidence="4" id="KW-1185">Reference proteome</keyword>